<dbReference type="EMBL" id="JANJYI010000009">
    <property type="protein sequence ID" value="KAK2635542.1"/>
    <property type="molecule type" value="Genomic_DNA"/>
</dbReference>
<keyword evidence="3" id="KW-1185">Reference proteome</keyword>
<dbReference type="InterPro" id="IPR004332">
    <property type="entry name" value="Transposase_MuDR"/>
</dbReference>
<sequence>MQYPSLKLGIEFGNADVFRKAIKTHTVTYKRAVKCQKNDANRVMAVCKQLRRDTDMDASIWQFYHARNVTREMISGFTQMMEMMRSESETAYQWLADKDPKHWSRVFFKGTTLCDMLCNSMCESYNATILKASDKPVITLMEMIMNHLMKMLVRKRAEMEK</sequence>
<organism evidence="2 3">
    <name type="scientific">Dipteronia dyeriana</name>
    <dbReference type="NCBI Taxonomy" id="168575"/>
    <lineage>
        <taxon>Eukaryota</taxon>
        <taxon>Viridiplantae</taxon>
        <taxon>Streptophyta</taxon>
        <taxon>Embryophyta</taxon>
        <taxon>Tracheophyta</taxon>
        <taxon>Spermatophyta</taxon>
        <taxon>Magnoliopsida</taxon>
        <taxon>eudicotyledons</taxon>
        <taxon>Gunneridae</taxon>
        <taxon>Pentapetalae</taxon>
        <taxon>rosids</taxon>
        <taxon>malvids</taxon>
        <taxon>Sapindales</taxon>
        <taxon>Sapindaceae</taxon>
        <taxon>Hippocastanoideae</taxon>
        <taxon>Acereae</taxon>
        <taxon>Dipteronia</taxon>
    </lineage>
</organism>
<name>A0AAD9TGA9_9ROSI</name>
<dbReference type="Proteomes" id="UP001280121">
    <property type="component" value="Unassembled WGS sequence"/>
</dbReference>
<accession>A0AAD9TGA9</accession>
<proteinExistence type="predicted"/>
<dbReference type="Pfam" id="PF03108">
    <property type="entry name" value="DBD_Tnp_Mut"/>
    <property type="match status" value="1"/>
</dbReference>
<gene>
    <name evidence="2" type="ORF">Ddye_030334</name>
</gene>
<evidence type="ECO:0000313" key="3">
    <source>
        <dbReference type="Proteomes" id="UP001280121"/>
    </source>
</evidence>
<feature type="domain" description="Transposase MuDR plant" evidence="1">
    <location>
        <begin position="6"/>
        <end position="48"/>
    </location>
</feature>
<evidence type="ECO:0000313" key="2">
    <source>
        <dbReference type="EMBL" id="KAK2635542.1"/>
    </source>
</evidence>
<protein>
    <recommendedName>
        <fullName evidence="1">Transposase MuDR plant domain-containing protein</fullName>
    </recommendedName>
</protein>
<evidence type="ECO:0000259" key="1">
    <source>
        <dbReference type="Pfam" id="PF03108"/>
    </source>
</evidence>
<reference evidence="2" key="1">
    <citation type="journal article" date="2023" name="Plant J.">
        <title>Genome sequences and population genomics provide insights into the demographic history, inbreeding, and mutation load of two 'living fossil' tree species of Dipteronia.</title>
        <authorList>
            <person name="Feng Y."/>
            <person name="Comes H.P."/>
            <person name="Chen J."/>
            <person name="Zhu S."/>
            <person name="Lu R."/>
            <person name="Zhang X."/>
            <person name="Li P."/>
            <person name="Qiu J."/>
            <person name="Olsen K.M."/>
            <person name="Qiu Y."/>
        </authorList>
    </citation>
    <scope>NUCLEOTIDE SEQUENCE</scope>
    <source>
        <strain evidence="2">KIB01</strain>
    </source>
</reference>
<comment type="caution">
    <text evidence="2">The sequence shown here is derived from an EMBL/GenBank/DDBJ whole genome shotgun (WGS) entry which is preliminary data.</text>
</comment>
<dbReference type="AlphaFoldDB" id="A0AAD9TGA9"/>